<organism evidence="1 2">
    <name type="scientific">Citrus x changshan-huyou</name>
    <dbReference type="NCBI Taxonomy" id="2935761"/>
    <lineage>
        <taxon>Eukaryota</taxon>
        <taxon>Viridiplantae</taxon>
        <taxon>Streptophyta</taxon>
        <taxon>Embryophyta</taxon>
        <taxon>Tracheophyta</taxon>
        <taxon>Spermatophyta</taxon>
        <taxon>Magnoliopsida</taxon>
        <taxon>eudicotyledons</taxon>
        <taxon>Gunneridae</taxon>
        <taxon>Pentapetalae</taxon>
        <taxon>rosids</taxon>
        <taxon>malvids</taxon>
        <taxon>Sapindales</taxon>
        <taxon>Rutaceae</taxon>
        <taxon>Aurantioideae</taxon>
        <taxon>Citrus</taxon>
    </lineage>
</organism>
<protein>
    <submittedName>
        <fullName evidence="1">Uncharacterized protein</fullName>
    </submittedName>
</protein>
<accession>A0AAP0QEE6</accession>
<keyword evidence="2" id="KW-1185">Reference proteome</keyword>
<comment type="caution">
    <text evidence="1">The sequence shown here is derived from an EMBL/GenBank/DDBJ whole genome shotgun (WGS) entry which is preliminary data.</text>
</comment>
<sequence>MGLRLLRYAALWANVGSCVFRRGSGESVAVVPRFSGWRACLANCRQPGLLASRPLAGMALCLLQEIGLADDVLVDEQDISAPVPPRTRLLRNTPVRRTLPSDIYSPCLVSSTYFSQTHGFAIICLFKAALKKRHLNYPSFADQFSCNDDENELPLSLESNY</sequence>
<dbReference type="EMBL" id="JBCGBO010000024">
    <property type="protein sequence ID" value="KAK9183125.1"/>
    <property type="molecule type" value="Genomic_DNA"/>
</dbReference>
<evidence type="ECO:0000313" key="1">
    <source>
        <dbReference type="EMBL" id="KAK9183125.1"/>
    </source>
</evidence>
<dbReference type="AlphaFoldDB" id="A0AAP0QEE6"/>
<gene>
    <name evidence="1" type="ORF">WN944_026274</name>
</gene>
<reference evidence="1 2" key="1">
    <citation type="submission" date="2024-05" db="EMBL/GenBank/DDBJ databases">
        <title>Haplotype-resolved chromosome-level genome assembly of Huyou (Citrus changshanensis).</title>
        <authorList>
            <person name="Miao C."/>
            <person name="Chen W."/>
            <person name="Wu Y."/>
            <person name="Wang L."/>
            <person name="Zhao S."/>
            <person name="Grierson D."/>
            <person name="Xu C."/>
            <person name="Chen K."/>
        </authorList>
    </citation>
    <scope>NUCLEOTIDE SEQUENCE [LARGE SCALE GENOMIC DNA]</scope>
    <source>
        <strain evidence="1">01-14</strain>
        <tissue evidence="1">Leaf</tissue>
    </source>
</reference>
<proteinExistence type="predicted"/>
<evidence type="ECO:0000313" key="2">
    <source>
        <dbReference type="Proteomes" id="UP001428341"/>
    </source>
</evidence>
<dbReference type="Proteomes" id="UP001428341">
    <property type="component" value="Unassembled WGS sequence"/>
</dbReference>
<name>A0AAP0QEE6_9ROSI</name>